<dbReference type="Proteomes" id="UP001140817">
    <property type="component" value="Unassembled WGS sequence"/>
</dbReference>
<evidence type="ECO:0000313" key="2">
    <source>
        <dbReference type="EMBL" id="MCR1821354.1"/>
    </source>
</evidence>
<evidence type="ECO:0000256" key="1">
    <source>
        <dbReference type="SAM" id="Phobius"/>
    </source>
</evidence>
<proteinExistence type="predicted"/>
<dbReference type="RefSeq" id="WP_074429548.1">
    <property type="nucleotide sequence ID" value="NZ_JANKBY010000005.1"/>
</dbReference>
<keyword evidence="1" id="KW-1133">Transmembrane helix</keyword>
<dbReference type="AlphaFoldDB" id="A0A9X2S007"/>
<feature type="transmembrane region" description="Helical" evidence="1">
    <location>
        <begin position="122"/>
        <end position="139"/>
    </location>
</feature>
<protein>
    <submittedName>
        <fullName evidence="2">DUF2628 domain-containing protein</fullName>
    </submittedName>
</protein>
<accession>A0A9X2S007</accession>
<evidence type="ECO:0000313" key="3">
    <source>
        <dbReference type="Proteomes" id="UP001140817"/>
    </source>
</evidence>
<comment type="caution">
    <text evidence="2">The sequence shown here is derived from an EMBL/GenBank/DDBJ whole genome shotgun (WGS) entry which is preliminary data.</text>
</comment>
<feature type="transmembrane region" description="Helical" evidence="1">
    <location>
        <begin position="60"/>
        <end position="87"/>
    </location>
</feature>
<reference evidence="2" key="1">
    <citation type="submission" date="2022-07" db="EMBL/GenBank/DDBJ databases">
        <title>Enhanced cultured diversity of the mouse gut microbiota enables custom-made synthetic communities.</title>
        <authorList>
            <person name="Afrizal A."/>
        </authorList>
    </citation>
    <scope>NUCLEOTIDE SEQUENCE</scope>
    <source>
        <strain evidence="2">DSM 29186</strain>
    </source>
</reference>
<gene>
    <name evidence="2" type="ORF">NSA58_01020</name>
</gene>
<keyword evidence="3" id="KW-1185">Reference proteome</keyword>
<feature type="transmembrane region" description="Helical" evidence="1">
    <location>
        <begin position="32"/>
        <end position="48"/>
    </location>
</feature>
<dbReference type="EMBL" id="JANKBY010000005">
    <property type="protein sequence ID" value="MCR1821354.1"/>
    <property type="molecule type" value="Genomic_DNA"/>
</dbReference>
<organism evidence="2 3">
    <name type="scientific">Terrisporobacter muris</name>
    <dbReference type="NCBI Taxonomy" id="2963284"/>
    <lineage>
        <taxon>Bacteria</taxon>
        <taxon>Bacillati</taxon>
        <taxon>Bacillota</taxon>
        <taxon>Clostridia</taxon>
        <taxon>Peptostreptococcales</taxon>
        <taxon>Peptostreptococcaceae</taxon>
        <taxon>Terrisporobacter</taxon>
    </lineage>
</organism>
<dbReference type="Pfam" id="PF10947">
    <property type="entry name" value="DUF2628"/>
    <property type="match status" value="1"/>
</dbReference>
<keyword evidence="1" id="KW-0812">Transmembrane</keyword>
<name>A0A9X2S007_9FIRM</name>
<sequence>MERVNEVNLFIQRNQKFYEEKFKKMNDTGKSVSWNWAAFFLGIYWMIYRKMYFKAGAFFILSLVASSTPYIGGILNFAVLVGIGIYANALYMDHVDGNIEKVKTLFSDNKEVIIKKIGGTNLPLALGLYTVVLFSLFLAL</sequence>
<keyword evidence="1" id="KW-0472">Membrane</keyword>
<dbReference type="InterPro" id="IPR024399">
    <property type="entry name" value="DUF2628"/>
</dbReference>